<gene>
    <name evidence="1" type="ORF">J3U87_17695</name>
</gene>
<dbReference type="AlphaFoldDB" id="A0A8A4TYF2"/>
<dbReference type="SUPFAM" id="SSF51395">
    <property type="entry name" value="FMN-linked oxidoreductases"/>
    <property type="match status" value="1"/>
</dbReference>
<dbReference type="EMBL" id="CP071793">
    <property type="protein sequence ID" value="QTD54281.1"/>
    <property type="molecule type" value="Genomic_DNA"/>
</dbReference>
<evidence type="ECO:0000313" key="1">
    <source>
        <dbReference type="EMBL" id="QTD54281.1"/>
    </source>
</evidence>
<dbReference type="Gene3D" id="3.20.20.70">
    <property type="entry name" value="Aldolase class I"/>
    <property type="match status" value="1"/>
</dbReference>
<name>A0A8A4TYF2_SULCO</name>
<protein>
    <submittedName>
        <fullName evidence="1">Uncharacterized protein</fullName>
    </submittedName>
</protein>
<organism evidence="1 2">
    <name type="scientific">Sulfidibacter corallicola</name>
    <dbReference type="NCBI Taxonomy" id="2818388"/>
    <lineage>
        <taxon>Bacteria</taxon>
        <taxon>Pseudomonadati</taxon>
        <taxon>Acidobacteriota</taxon>
        <taxon>Holophagae</taxon>
        <taxon>Acanthopleuribacterales</taxon>
        <taxon>Acanthopleuribacteraceae</taxon>
        <taxon>Sulfidibacter</taxon>
    </lineage>
</organism>
<proteinExistence type="predicted"/>
<sequence>MTTNASPTTQLKSVFLKNPFAVLPAPTELTYPNGRVTPELLMHYKAFAQTEAALVITGPATVAPPNSRKYSLLRADQPKYLDGLRALTKIISSNGSLPGIHITHTGECDAQSLMQGHFDYRDNLDWINGDKLVTAFRNASQRACEVGFRYVELGACYFLVLQQIVKEDMEDLIREIFDASIRAVDENHLIGLRLHPECPQHDKYARLFIEMGGDIVAYQNLGIPELDQVPAVPHRAHSMTNLGGPALPDKVLELLKHSCLIGVSQSLHNKKQAPHFD</sequence>
<accession>A0A8A4TYF2</accession>
<dbReference type="Proteomes" id="UP000663929">
    <property type="component" value="Chromosome"/>
</dbReference>
<dbReference type="RefSeq" id="WP_237384377.1">
    <property type="nucleotide sequence ID" value="NZ_CP071793.1"/>
</dbReference>
<dbReference type="KEGG" id="scor:J3U87_17695"/>
<reference evidence="1" key="1">
    <citation type="submission" date="2021-03" db="EMBL/GenBank/DDBJ databases">
        <title>Acanthopleuribacteraceae sp. M133.</title>
        <authorList>
            <person name="Wang G."/>
        </authorList>
    </citation>
    <scope>NUCLEOTIDE SEQUENCE</scope>
    <source>
        <strain evidence="1">M133</strain>
    </source>
</reference>
<dbReference type="InterPro" id="IPR013785">
    <property type="entry name" value="Aldolase_TIM"/>
</dbReference>
<evidence type="ECO:0000313" key="2">
    <source>
        <dbReference type="Proteomes" id="UP000663929"/>
    </source>
</evidence>
<keyword evidence="2" id="KW-1185">Reference proteome</keyword>